<proteinExistence type="inferred from homology"/>
<feature type="signal peptide" evidence="6">
    <location>
        <begin position="1"/>
        <end position="19"/>
    </location>
</feature>
<comment type="caution">
    <text evidence="7">The sequence shown here is derived from an EMBL/GenBank/DDBJ whole genome shotgun (WGS) entry which is preliminary data.</text>
</comment>
<organism evidence="7 8">
    <name type="scientific">Ventrimonas faecis</name>
    <dbReference type="NCBI Taxonomy" id="3133170"/>
    <lineage>
        <taxon>Bacteria</taxon>
        <taxon>Bacillati</taxon>
        <taxon>Bacillota</taxon>
        <taxon>Clostridia</taxon>
        <taxon>Lachnospirales</taxon>
        <taxon>Lachnospiraceae</taxon>
        <taxon>Ventrimonas</taxon>
    </lineage>
</organism>
<keyword evidence="3" id="KW-0813">Transport</keyword>
<sequence>MKKALSMLLAGTMAMSLVACSSGNSSSSSTADTTAAAAAEDTKAEGGDTAAAGDSEDYGDYNWNLAMTVSETTTNYKMVEYFANLVKEKSNGSINIELYPGGQLANTTEQDEACVSGSIEMVTGMTADLTDFVNEMALFDMPNVFDNIDHMRNFLESDYAKNQINEYCEASGIHMLAFSDAGFRELTTNVPTKSVADLAGQKIRVMTNKYHIAYWNAIGASAVPMQFNELFMGLQQGTVDGQENPYMNIVGNNLQEVQKYVVETNHVGHIIVFFMNNDLYQSLPDNTKALIDECAAEAAEYAKGVASESIEQDKKTVEDAGCEIVQFSDDDLAVLRDKAQVVYDMVKEDLGDDVVQGFLDAVDAARK</sequence>
<evidence type="ECO:0000313" key="7">
    <source>
        <dbReference type="EMBL" id="MEQ2564271.1"/>
    </source>
</evidence>
<dbReference type="NCBIfam" id="NF037995">
    <property type="entry name" value="TRAP_S1"/>
    <property type="match status" value="1"/>
</dbReference>
<feature type="compositionally biased region" description="Low complexity" evidence="5">
    <location>
        <begin position="29"/>
        <end position="39"/>
    </location>
</feature>
<evidence type="ECO:0000256" key="3">
    <source>
        <dbReference type="ARBA" id="ARBA00022448"/>
    </source>
</evidence>
<dbReference type="NCBIfam" id="TIGR00787">
    <property type="entry name" value="dctP"/>
    <property type="match status" value="1"/>
</dbReference>
<comment type="similarity">
    <text evidence="2">Belongs to the bacterial solute-binding protein 7 family.</text>
</comment>
<dbReference type="InterPro" id="IPR004682">
    <property type="entry name" value="TRAP_DctP"/>
</dbReference>
<protein>
    <submittedName>
        <fullName evidence="7">TRAP transporter substrate-binding protein</fullName>
    </submittedName>
</protein>
<reference evidence="7 8" key="1">
    <citation type="submission" date="2024-03" db="EMBL/GenBank/DDBJ databases">
        <title>Human intestinal bacterial collection.</title>
        <authorList>
            <person name="Pauvert C."/>
            <person name="Hitch T.C.A."/>
            <person name="Clavel T."/>
        </authorList>
    </citation>
    <scope>NUCLEOTIDE SEQUENCE [LARGE SCALE GENOMIC DNA]</scope>
    <source>
        <strain evidence="7 8">CLA-AP-H27</strain>
    </source>
</reference>
<keyword evidence="8" id="KW-1185">Reference proteome</keyword>
<gene>
    <name evidence="7" type="ORF">WMO41_14045</name>
</gene>
<evidence type="ECO:0000256" key="1">
    <source>
        <dbReference type="ARBA" id="ARBA00004196"/>
    </source>
</evidence>
<dbReference type="EMBL" id="JBBMFJ010000036">
    <property type="protein sequence ID" value="MEQ2564271.1"/>
    <property type="molecule type" value="Genomic_DNA"/>
</dbReference>
<comment type="subcellular location">
    <subcellularLocation>
        <location evidence="1">Cell envelope</location>
    </subcellularLocation>
</comment>
<evidence type="ECO:0000256" key="4">
    <source>
        <dbReference type="ARBA" id="ARBA00022729"/>
    </source>
</evidence>
<dbReference type="Proteomes" id="UP001437460">
    <property type="component" value="Unassembled WGS sequence"/>
</dbReference>
<keyword evidence="4 6" id="KW-0732">Signal</keyword>
<accession>A0ABV1HQD2</accession>
<dbReference type="PROSITE" id="PS51257">
    <property type="entry name" value="PROKAR_LIPOPROTEIN"/>
    <property type="match status" value="1"/>
</dbReference>
<dbReference type="PANTHER" id="PTHR33376">
    <property type="match status" value="1"/>
</dbReference>
<dbReference type="CDD" id="cd13603">
    <property type="entry name" value="PBP2_TRAP_Siap_TeaA_like"/>
    <property type="match status" value="1"/>
</dbReference>
<feature type="region of interest" description="Disordered" evidence="5">
    <location>
        <begin position="29"/>
        <end position="51"/>
    </location>
</feature>
<dbReference type="Gene3D" id="3.40.190.170">
    <property type="entry name" value="Bacterial extracellular solute-binding protein, family 7"/>
    <property type="match status" value="1"/>
</dbReference>
<evidence type="ECO:0000256" key="5">
    <source>
        <dbReference type="SAM" id="MobiDB-lite"/>
    </source>
</evidence>
<dbReference type="PANTHER" id="PTHR33376:SF4">
    <property type="entry name" value="SIALIC ACID-BINDING PERIPLASMIC PROTEIN SIAP"/>
    <property type="match status" value="1"/>
</dbReference>
<feature type="chain" id="PRO_5045767463" evidence="6">
    <location>
        <begin position="20"/>
        <end position="367"/>
    </location>
</feature>
<name>A0ABV1HQD2_9FIRM</name>
<dbReference type="InterPro" id="IPR018389">
    <property type="entry name" value="DctP_fam"/>
</dbReference>
<dbReference type="RefSeq" id="WP_349230300.1">
    <property type="nucleotide sequence ID" value="NZ_JBBMFJ010000036.1"/>
</dbReference>
<evidence type="ECO:0000256" key="2">
    <source>
        <dbReference type="ARBA" id="ARBA00009023"/>
    </source>
</evidence>
<dbReference type="InterPro" id="IPR038404">
    <property type="entry name" value="TRAP_DctP_sf"/>
</dbReference>
<dbReference type="PIRSF" id="PIRSF006470">
    <property type="entry name" value="DctB"/>
    <property type="match status" value="1"/>
</dbReference>
<evidence type="ECO:0000313" key="8">
    <source>
        <dbReference type="Proteomes" id="UP001437460"/>
    </source>
</evidence>
<dbReference type="Pfam" id="PF03480">
    <property type="entry name" value="DctP"/>
    <property type="match status" value="1"/>
</dbReference>
<evidence type="ECO:0000256" key="6">
    <source>
        <dbReference type="SAM" id="SignalP"/>
    </source>
</evidence>